<dbReference type="GO" id="GO:0030943">
    <property type="term" value="F:mitochondrion targeting sequence binding"/>
    <property type="evidence" value="ECO:0007669"/>
    <property type="project" value="TreeGrafter"/>
</dbReference>
<dbReference type="Gene3D" id="1.20.960.10">
    <property type="entry name" value="Mitochondrial outer membrane translocase complex, subunit Tom20 domain"/>
    <property type="match status" value="1"/>
</dbReference>
<gene>
    <name evidence="12" type="ORF">PPNO1_LOCUS6550</name>
</gene>
<evidence type="ECO:0000256" key="5">
    <source>
        <dbReference type="ARBA" id="ARBA00022787"/>
    </source>
</evidence>
<keyword evidence="9 11" id="KW-0472">Membrane</keyword>
<dbReference type="GO" id="GO:0030150">
    <property type="term" value="P:protein import into mitochondrial matrix"/>
    <property type="evidence" value="ECO:0007669"/>
    <property type="project" value="TreeGrafter"/>
</dbReference>
<sequence length="180" mass="19905">MVQTSTVVTASVATVITGALAYAAYFDYKRRAEPEFRRNLRRNERQRLAPRRRTRRQSQLQRQKTREAVANAIEEGFPATPPRGKSNTLFEAALAFYKALKVYPSPGDLIGIYDQTVSKQVLDILAELIAADPTLKIGTNAEGESVPVMPLPSASTKSLRGDAELRSSSLATDLPRISKR</sequence>
<keyword evidence="7 11" id="KW-1133">Transmembrane helix</keyword>
<dbReference type="Proteomes" id="UP000838763">
    <property type="component" value="Unassembled WGS sequence"/>
</dbReference>
<evidence type="ECO:0000256" key="3">
    <source>
        <dbReference type="ARBA" id="ARBA00022448"/>
    </source>
</evidence>
<dbReference type="GO" id="GO:0008320">
    <property type="term" value="F:protein transmembrane transporter activity"/>
    <property type="evidence" value="ECO:0007669"/>
    <property type="project" value="TreeGrafter"/>
</dbReference>
<dbReference type="GO" id="GO:0006886">
    <property type="term" value="P:intracellular protein transport"/>
    <property type="evidence" value="ECO:0007669"/>
    <property type="project" value="InterPro"/>
</dbReference>
<proteinExistence type="inferred from homology"/>
<organism evidence="12 13">
    <name type="scientific">Parascedosporium putredinis</name>
    <dbReference type="NCBI Taxonomy" id="1442378"/>
    <lineage>
        <taxon>Eukaryota</taxon>
        <taxon>Fungi</taxon>
        <taxon>Dikarya</taxon>
        <taxon>Ascomycota</taxon>
        <taxon>Pezizomycotina</taxon>
        <taxon>Sordariomycetes</taxon>
        <taxon>Hypocreomycetidae</taxon>
        <taxon>Microascales</taxon>
        <taxon>Microascaceae</taxon>
        <taxon>Parascedosporium</taxon>
    </lineage>
</organism>
<evidence type="ECO:0000256" key="2">
    <source>
        <dbReference type="ARBA" id="ARBA00005792"/>
    </source>
</evidence>
<keyword evidence="3" id="KW-0813">Transport</keyword>
<dbReference type="InterPro" id="IPR023392">
    <property type="entry name" value="Tom20_dom_sf"/>
</dbReference>
<dbReference type="GO" id="GO:0005742">
    <property type="term" value="C:mitochondrial outer membrane translocase complex"/>
    <property type="evidence" value="ECO:0007669"/>
    <property type="project" value="InterPro"/>
</dbReference>
<feature type="region of interest" description="Disordered" evidence="10">
    <location>
        <begin position="143"/>
        <end position="180"/>
    </location>
</feature>
<evidence type="ECO:0000256" key="1">
    <source>
        <dbReference type="ARBA" id="ARBA00004572"/>
    </source>
</evidence>
<keyword evidence="8" id="KW-0496">Mitochondrion</keyword>
<evidence type="ECO:0000256" key="11">
    <source>
        <dbReference type="SAM" id="Phobius"/>
    </source>
</evidence>
<comment type="similarity">
    <text evidence="2">Belongs to the Tom20 family.</text>
</comment>
<dbReference type="EMBL" id="CALLCH030000015">
    <property type="protein sequence ID" value="CAI4216908.1"/>
    <property type="molecule type" value="Genomic_DNA"/>
</dbReference>
<feature type="transmembrane region" description="Helical" evidence="11">
    <location>
        <begin position="6"/>
        <end position="28"/>
    </location>
</feature>
<evidence type="ECO:0000256" key="10">
    <source>
        <dbReference type="SAM" id="MobiDB-lite"/>
    </source>
</evidence>
<dbReference type="GO" id="GO:0016031">
    <property type="term" value="P:tRNA import into mitochondrion"/>
    <property type="evidence" value="ECO:0007669"/>
    <property type="project" value="TreeGrafter"/>
</dbReference>
<accession>A0A9P1H7E9</accession>
<dbReference type="OrthoDB" id="2154253at2759"/>
<keyword evidence="6" id="KW-0653">Protein transport</keyword>
<comment type="subcellular location">
    <subcellularLocation>
        <location evidence="1">Mitochondrion outer membrane</location>
        <topology evidence="1">Single-pass membrane protein</topology>
    </subcellularLocation>
</comment>
<evidence type="ECO:0000256" key="4">
    <source>
        <dbReference type="ARBA" id="ARBA00022692"/>
    </source>
</evidence>
<evidence type="ECO:0000256" key="8">
    <source>
        <dbReference type="ARBA" id="ARBA00023128"/>
    </source>
</evidence>
<comment type="caution">
    <text evidence="12">The sequence shown here is derived from an EMBL/GenBank/DDBJ whole genome shotgun (WGS) entry which is preliminary data.</text>
</comment>
<dbReference type="Pfam" id="PF02064">
    <property type="entry name" value="MAS20"/>
    <property type="match status" value="1"/>
</dbReference>
<dbReference type="PANTHER" id="PTHR12430:SF0">
    <property type="entry name" value="TRANSLOCASE OF OUTER MITOCHONDRIAL MEMBRANE 20"/>
    <property type="match status" value="1"/>
</dbReference>
<dbReference type="AlphaFoldDB" id="A0A9P1H7E9"/>
<dbReference type="GO" id="GO:0006605">
    <property type="term" value="P:protein targeting"/>
    <property type="evidence" value="ECO:0007669"/>
    <property type="project" value="InterPro"/>
</dbReference>
<keyword evidence="4 11" id="KW-0812">Transmembrane</keyword>
<feature type="region of interest" description="Disordered" evidence="10">
    <location>
        <begin position="43"/>
        <end position="65"/>
    </location>
</feature>
<dbReference type="InterPro" id="IPR002056">
    <property type="entry name" value="MAS20"/>
</dbReference>
<keyword evidence="13" id="KW-1185">Reference proteome</keyword>
<dbReference type="PANTHER" id="PTHR12430">
    <property type="entry name" value="MITOCHONDRIAL IMPORT RECEPTOR SUBUNIT TOM20"/>
    <property type="match status" value="1"/>
</dbReference>
<evidence type="ECO:0008006" key="14">
    <source>
        <dbReference type="Google" id="ProtNLM"/>
    </source>
</evidence>
<evidence type="ECO:0000256" key="9">
    <source>
        <dbReference type="ARBA" id="ARBA00023136"/>
    </source>
</evidence>
<evidence type="ECO:0000313" key="12">
    <source>
        <dbReference type="EMBL" id="CAI4216908.1"/>
    </source>
</evidence>
<evidence type="ECO:0000256" key="6">
    <source>
        <dbReference type="ARBA" id="ARBA00022927"/>
    </source>
</evidence>
<dbReference type="SUPFAM" id="SSF47157">
    <property type="entry name" value="Mitochondrial import receptor subunit Tom20"/>
    <property type="match status" value="1"/>
</dbReference>
<name>A0A9P1H7E9_9PEZI</name>
<evidence type="ECO:0000256" key="7">
    <source>
        <dbReference type="ARBA" id="ARBA00022989"/>
    </source>
</evidence>
<protein>
    <recommendedName>
        <fullName evidence="14">Mitochondrial import receptor subunit tom20</fullName>
    </recommendedName>
</protein>
<keyword evidence="5" id="KW-1000">Mitochondrion outer membrane</keyword>
<reference evidence="12" key="1">
    <citation type="submission" date="2022-11" db="EMBL/GenBank/DDBJ databases">
        <authorList>
            <person name="Scott C."/>
            <person name="Bruce N."/>
        </authorList>
    </citation>
    <scope>NUCLEOTIDE SEQUENCE</scope>
</reference>
<evidence type="ECO:0000313" key="13">
    <source>
        <dbReference type="Proteomes" id="UP000838763"/>
    </source>
</evidence>